<dbReference type="PANTHER" id="PTHR47926:SF418">
    <property type="entry name" value="(WILD MALAYSIAN BANANA) HYPOTHETICAL PROTEIN"/>
    <property type="match status" value="1"/>
</dbReference>
<organism evidence="3 4">
    <name type="scientific">Daucus carota subsp. sativus</name>
    <name type="common">Carrot</name>
    <dbReference type="NCBI Taxonomy" id="79200"/>
    <lineage>
        <taxon>Eukaryota</taxon>
        <taxon>Viridiplantae</taxon>
        <taxon>Streptophyta</taxon>
        <taxon>Embryophyta</taxon>
        <taxon>Tracheophyta</taxon>
        <taxon>Spermatophyta</taxon>
        <taxon>Magnoliopsida</taxon>
        <taxon>eudicotyledons</taxon>
        <taxon>Gunneridae</taxon>
        <taxon>Pentapetalae</taxon>
        <taxon>asterids</taxon>
        <taxon>campanulids</taxon>
        <taxon>Apiales</taxon>
        <taxon>Apiaceae</taxon>
        <taxon>Apioideae</taxon>
        <taxon>Scandiceae</taxon>
        <taxon>Daucinae</taxon>
        <taxon>Daucus</taxon>
        <taxon>Daucus sect. Daucus</taxon>
    </lineage>
</organism>
<dbReference type="PANTHER" id="PTHR47926">
    <property type="entry name" value="PENTATRICOPEPTIDE REPEAT-CONTAINING PROTEIN"/>
    <property type="match status" value="1"/>
</dbReference>
<dbReference type="FunFam" id="1.25.40.10:FF:000073">
    <property type="entry name" value="Pentatricopeptide repeat-containing protein chloroplastic"/>
    <property type="match status" value="1"/>
</dbReference>
<dbReference type="EMBL" id="CP093351">
    <property type="protein sequence ID" value="WOH14215.1"/>
    <property type="molecule type" value="Genomic_DNA"/>
</dbReference>
<reference evidence="3" key="2">
    <citation type="submission" date="2022-03" db="EMBL/GenBank/DDBJ databases">
        <title>Draft title - Genomic analysis of global carrot germplasm unveils the trajectory of domestication and the origin of high carotenoid orange carrot.</title>
        <authorList>
            <person name="Iorizzo M."/>
            <person name="Ellison S."/>
            <person name="Senalik D."/>
            <person name="Macko-Podgorni A."/>
            <person name="Grzebelus D."/>
            <person name="Bostan H."/>
            <person name="Rolling W."/>
            <person name="Curaba J."/>
            <person name="Simon P."/>
        </authorList>
    </citation>
    <scope>NUCLEOTIDE SEQUENCE</scope>
    <source>
        <tissue evidence="3">Leaf</tissue>
    </source>
</reference>
<evidence type="ECO:0000256" key="2">
    <source>
        <dbReference type="PROSITE-ProRule" id="PRU00708"/>
    </source>
</evidence>
<keyword evidence="4" id="KW-1185">Reference proteome</keyword>
<feature type="repeat" description="PPR" evidence="2">
    <location>
        <begin position="176"/>
        <end position="210"/>
    </location>
</feature>
<evidence type="ECO:0000256" key="1">
    <source>
        <dbReference type="ARBA" id="ARBA00022737"/>
    </source>
</evidence>
<dbReference type="SUPFAM" id="SSF48452">
    <property type="entry name" value="TPR-like"/>
    <property type="match status" value="2"/>
</dbReference>
<dbReference type="PROSITE" id="PS51375">
    <property type="entry name" value="PPR"/>
    <property type="match status" value="3"/>
</dbReference>
<evidence type="ECO:0008006" key="5">
    <source>
        <dbReference type="Google" id="ProtNLM"/>
    </source>
</evidence>
<evidence type="ECO:0000313" key="4">
    <source>
        <dbReference type="Proteomes" id="UP000077755"/>
    </source>
</evidence>
<dbReference type="Proteomes" id="UP000077755">
    <property type="component" value="Chromosome 9"/>
</dbReference>
<dbReference type="Gene3D" id="1.25.40.10">
    <property type="entry name" value="Tetratricopeptide repeat domain"/>
    <property type="match status" value="3"/>
</dbReference>
<dbReference type="AlphaFoldDB" id="A0AAF0XUG6"/>
<dbReference type="InterPro" id="IPR002885">
    <property type="entry name" value="PPR_rpt"/>
</dbReference>
<sequence length="466" mass="51734">MMGACVLPNEFTFSAVLPVCGQVGVVFNGEQVHSLICKHGYVMCLFVGSALVDMYGKCGDMGMAKKVFDEMPKRNLVSWDSMISRYLGNKMYVDALGVFKEVFGGEFVPNEVTISSVLSACGNMGGLDFGRQVHGVVVKYGLVSLAYVKNSLMDMYIKCGLLEDAYRLFQIIEERDVVTWNVIVMGFVQKGNFEEAWNLFGAMRRKGISPDDVMFSIVLHAAASIAAFDQGSLVHNQVIKTGFGHDLCTVRSLIKMYAKCGSLTLANRVFVECESRNMVTWTTMISSFQQHGCAHQAIKLFKNMLEEGIKPSYITFVSVLSACSHTGRVDEGFYYFNAMSEQHNINPGHEHYACMVDLLSRAGRLGEAKNFVDSMPIKPGASVWGALLGACNRFGNLEMGIEVAERLFVIEPHNPGNYVLLSNIYACKGRLKEASEVRRLMGFNQVSKKTGYSWIDSNNKNARLYK</sequence>
<dbReference type="FunFam" id="1.25.40.10:FF:000344">
    <property type="entry name" value="Pentatricopeptide repeat-containing protein"/>
    <property type="match status" value="1"/>
</dbReference>
<protein>
    <recommendedName>
        <fullName evidence="5">Pentacotripeptide-repeat region of PRORP domain-containing protein</fullName>
    </recommendedName>
</protein>
<accession>A0AAF0XUG6</accession>
<dbReference type="GO" id="GO:0003729">
    <property type="term" value="F:mRNA binding"/>
    <property type="evidence" value="ECO:0007669"/>
    <property type="project" value="UniProtKB-ARBA"/>
</dbReference>
<gene>
    <name evidence="3" type="ORF">DCAR_0933732</name>
</gene>
<reference evidence="3" key="1">
    <citation type="journal article" date="2016" name="Nat. Genet.">
        <title>A high-quality carrot genome assembly provides new insights into carotenoid accumulation and asterid genome evolution.</title>
        <authorList>
            <person name="Iorizzo M."/>
            <person name="Ellison S."/>
            <person name="Senalik D."/>
            <person name="Zeng P."/>
            <person name="Satapoomin P."/>
            <person name="Huang J."/>
            <person name="Bowman M."/>
            <person name="Iovene M."/>
            <person name="Sanseverino W."/>
            <person name="Cavagnaro P."/>
            <person name="Yildiz M."/>
            <person name="Macko-Podgorni A."/>
            <person name="Moranska E."/>
            <person name="Grzebelus E."/>
            <person name="Grzebelus D."/>
            <person name="Ashrafi H."/>
            <person name="Zheng Z."/>
            <person name="Cheng S."/>
            <person name="Spooner D."/>
            <person name="Van Deynze A."/>
            <person name="Simon P."/>
        </authorList>
    </citation>
    <scope>NUCLEOTIDE SEQUENCE</scope>
    <source>
        <tissue evidence="3">Leaf</tissue>
    </source>
</reference>
<dbReference type="FunFam" id="1.25.40.10:FF:000090">
    <property type="entry name" value="Pentatricopeptide repeat-containing protein, chloroplastic"/>
    <property type="match status" value="1"/>
</dbReference>
<name>A0AAF0XUG6_DAUCS</name>
<dbReference type="InterPro" id="IPR046848">
    <property type="entry name" value="E_motif"/>
</dbReference>
<dbReference type="InterPro" id="IPR046960">
    <property type="entry name" value="PPR_At4g14850-like_plant"/>
</dbReference>
<keyword evidence="1" id="KW-0677">Repeat</keyword>
<evidence type="ECO:0000313" key="3">
    <source>
        <dbReference type="EMBL" id="WOH14215.1"/>
    </source>
</evidence>
<dbReference type="InterPro" id="IPR011990">
    <property type="entry name" value="TPR-like_helical_dom_sf"/>
</dbReference>
<dbReference type="Pfam" id="PF20431">
    <property type="entry name" value="E_motif"/>
    <property type="match status" value="1"/>
</dbReference>
<proteinExistence type="predicted"/>
<dbReference type="Pfam" id="PF01535">
    <property type="entry name" value="PPR"/>
    <property type="match status" value="3"/>
</dbReference>
<dbReference type="Pfam" id="PF13041">
    <property type="entry name" value="PPR_2"/>
    <property type="match status" value="2"/>
</dbReference>
<feature type="repeat" description="PPR" evidence="2">
    <location>
        <begin position="44"/>
        <end position="78"/>
    </location>
</feature>
<dbReference type="NCBIfam" id="TIGR00756">
    <property type="entry name" value="PPR"/>
    <property type="match status" value="4"/>
</dbReference>
<feature type="repeat" description="PPR" evidence="2">
    <location>
        <begin position="277"/>
        <end position="311"/>
    </location>
</feature>
<dbReference type="GO" id="GO:0009451">
    <property type="term" value="P:RNA modification"/>
    <property type="evidence" value="ECO:0007669"/>
    <property type="project" value="InterPro"/>
</dbReference>